<organism evidence="3">
    <name type="scientific">Gongylonema pulchrum</name>
    <dbReference type="NCBI Taxonomy" id="637853"/>
    <lineage>
        <taxon>Eukaryota</taxon>
        <taxon>Metazoa</taxon>
        <taxon>Ecdysozoa</taxon>
        <taxon>Nematoda</taxon>
        <taxon>Chromadorea</taxon>
        <taxon>Rhabditida</taxon>
        <taxon>Spirurina</taxon>
        <taxon>Spiruromorpha</taxon>
        <taxon>Spiruroidea</taxon>
        <taxon>Gongylonematidae</taxon>
        <taxon>Gongylonema</taxon>
    </lineage>
</organism>
<protein>
    <submittedName>
        <fullName evidence="3">PspA/IM30 family protein</fullName>
    </submittedName>
</protein>
<reference evidence="1 2" key="2">
    <citation type="submission" date="2018-11" db="EMBL/GenBank/DDBJ databases">
        <authorList>
            <consortium name="Pathogen Informatics"/>
        </authorList>
    </citation>
    <scope>NUCLEOTIDE SEQUENCE [LARGE SCALE GENOMIC DNA]</scope>
</reference>
<dbReference type="WBParaSite" id="GPUH_0000348701-mRNA-1">
    <property type="protein sequence ID" value="GPUH_0000348701-mRNA-1"/>
    <property type="gene ID" value="GPUH_0000348701"/>
</dbReference>
<sequence length="71" mass="8129">MIECLRQIAEKVQQWAKQQGPEVLMQLEKQIRRYGGAAMKAMSAVRAQDNMKDNSTLSVQEQLEHKNLATQ</sequence>
<dbReference type="EMBL" id="UYRT01005989">
    <property type="protein sequence ID" value="VDK39749.1"/>
    <property type="molecule type" value="Genomic_DNA"/>
</dbReference>
<name>A0A183D440_9BILA</name>
<evidence type="ECO:0000313" key="2">
    <source>
        <dbReference type="Proteomes" id="UP000271098"/>
    </source>
</evidence>
<dbReference type="AlphaFoldDB" id="A0A183D440"/>
<accession>A0A183D440</accession>
<keyword evidence="2" id="KW-1185">Reference proteome</keyword>
<reference evidence="3" key="1">
    <citation type="submission" date="2016-06" db="UniProtKB">
        <authorList>
            <consortium name="WormBaseParasite"/>
        </authorList>
    </citation>
    <scope>IDENTIFICATION</scope>
</reference>
<dbReference type="Proteomes" id="UP000271098">
    <property type="component" value="Unassembled WGS sequence"/>
</dbReference>
<proteinExistence type="predicted"/>
<gene>
    <name evidence="1" type="ORF">GPUH_LOCUS3481</name>
</gene>
<evidence type="ECO:0000313" key="3">
    <source>
        <dbReference type="WBParaSite" id="GPUH_0000348701-mRNA-1"/>
    </source>
</evidence>
<evidence type="ECO:0000313" key="1">
    <source>
        <dbReference type="EMBL" id="VDK39749.1"/>
    </source>
</evidence>